<dbReference type="Proteomes" id="UP000838100">
    <property type="component" value="Unassembled WGS sequence"/>
</dbReference>
<name>A0ABN8ENR2_9GAMM</name>
<dbReference type="RefSeq" id="WP_237444496.1">
    <property type="nucleotide sequence ID" value="NZ_CAKLPX010000002.1"/>
</dbReference>
<proteinExistence type="predicted"/>
<evidence type="ECO:0000313" key="4">
    <source>
        <dbReference type="Proteomes" id="UP000838100"/>
    </source>
</evidence>
<organism evidence="3 4">
    <name type="scientific">Sinobacterium norvegicum</name>
    <dbReference type="NCBI Taxonomy" id="1641715"/>
    <lineage>
        <taxon>Bacteria</taxon>
        <taxon>Pseudomonadati</taxon>
        <taxon>Pseudomonadota</taxon>
        <taxon>Gammaproteobacteria</taxon>
        <taxon>Cellvibrionales</taxon>
        <taxon>Spongiibacteraceae</taxon>
        <taxon>Sinobacterium</taxon>
    </lineage>
</organism>
<feature type="region of interest" description="Disordered" evidence="1">
    <location>
        <begin position="69"/>
        <end position="88"/>
    </location>
</feature>
<keyword evidence="4" id="KW-1185">Reference proteome</keyword>
<dbReference type="EMBL" id="CAKLPX010000002">
    <property type="protein sequence ID" value="CAH0991796.1"/>
    <property type="molecule type" value="Genomic_DNA"/>
</dbReference>
<accession>A0ABN8ENR2</accession>
<dbReference type="InterPro" id="IPR049191">
    <property type="entry name" value="SutA_RBD"/>
</dbReference>
<sequence>MAVKTKSAKKAPKPAAGNELVDVDMDFIGSTEEYARARTIDSRRRIRQTMDDDIEAFISAGGCINHIAPNVTADPPKKPGNSYGGRSI</sequence>
<evidence type="ECO:0000259" key="2">
    <source>
        <dbReference type="Pfam" id="PF20661"/>
    </source>
</evidence>
<comment type="caution">
    <text evidence="3">The sequence shown here is derived from an EMBL/GenBank/DDBJ whole genome shotgun (WGS) entry which is preliminary data.</text>
</comment>
<feature type="domain" description="Transcriptional regulator SutA RNAP-binding" evidence="2">
    <location>
        <begin position="42"/>
        <end position="75"/>
    </location>
</feature>
<evidence type="ECO:0000313" key="3">
    <source>
        <dbReference type="EMBL" id="CAH0991796.1"/>
    </source>
</evidence>
<protein>
    <recommendedName>
        <fullName evidence="2">Transcriptional regulator SutA RNAP-binding domain-containing protein</fullName>
    </recommendedName>
</protein>
<evidence type="ECO:0000256" key="1">
    <source>
        <dbReference type="SAM" id="MobiDB-lite"/>
    </source>
</evidence>
<reference evidence="3" key="1">
    <citation type="submission" date="2021-12" db="EMBL/GenBank/DDBJ databases">
        <authorList>
            <person name="Rodrigo-Torres L."/>
            <person name="Arahal R. D."/>
            <person name="Lucena T."/>
        </authorList>
    </citation>
    <scope>NUCLEOTIDE SEQUENCE</scope>
    <source>
        <strain evidence="3">CECT 8267</strain>
    </source>
</reference>
<dbReference type="Pfam" id="PF20661">
    <property type="entry name" value="SutA-RBD"/>
    <property type="match status" value="1"/>
</dbReference>
<gene>
    <name evidence="3" type="ORF">SIN8267_01911</name>
</gene>